<keyword evidence="3" id="KW-0131">Cell cycle</keyword>
<keyword evidence="1" id="KW-0175">Coiled coil</keyword>
<dbReference type="OrthoDB" id="9815382at2"/>
<feature type="transmembrane region" description="Helical" evidence="2">
    <location>
        <begin position="26"/>
        <end position="45"/>
    </location>
</feature>
<keyword evidence="2" id="KW-0812">Transmembrane</keyword>
<gene>
    <name evidence="3" type="ORF">SPSYN_00548</name>
</gene>
<reference evidence="3" key="1">
    <citation type="submission" date="2016-02" db="EMBL/GenBank/DDBJ databases">
        <title>Draft Genome Sequence of Sporotomaculum syntrophicum Strain FB, a Syntrophic Benzoate Degrader.</title>
        <authorList>
            <person name="Nobu M.K."/>
            <person name="Narihiro T."/>
            <person name="Qiu Y.-L."/>
            <person name="Ohashi A."/>
            <person name="Liu W.-T."/>
            <person name="Yuji S."/>
        </authorList>
    </citation>
    <scope>NUCLEOTIDE SEQUENCE</scope>
    <source>
        <strain evidence="3">FB</strain>
    </source>
</reference>
<evidence type="ECO:0000313" key="4">
    <source>
        <dbReference type="Proteomes" id="UP000798488"/>
    </source>
</evidence>
<keyword evidence="2" id="KW-0472">Membrane</keyword>
<accession>A0A9D2WR33</accession>
<dbReference type="Pfam" id="PF04977">
    <property type="entry name" value="DivIC"/>
    <property type="match status" value="1"/>
</dbReference>
<keyword evidence="2" id="KW-1133">Transmembrane helix</keyword>
<dbReference type="RefSeq" id="WP_161820984.1">
    <property type="nucleotide sequence ID" value="NZ_LSRS01000002.1"/>
</dbReference>
<feature type="coiled-coil region" evidence="1">
    <location>
        <begin position="51"/>
        <end position="85"/>
    </location>
</feature>
<organism evidence="3 4">
    <name type="scientific">Sporotomaculum syntrophicum</name>
    <dbReference type="NCBI Taxonomy" id="182264"/>
    <lineage>
        <taxon>Bacteria</taxon>
        <taxon>Bacillati</taxon>
        <taxon>Bacillota</taxon>
        <taxon>Clostridia</taxon>
        <taxon>Eubacteriales</taxon>
        <taxon>Desulfallaceae</taxon>
        <taxon>Sporotomaculum</taxon>
    </lineage>
</organism>
<name>A0A9D2WR33_9FIRM</name>
<evidence type="ECO:0000313" key="3">
    <source>
        <dbReference type="EMBL" id="KAF1085819.1"/>
    </source>
</evidence>
<dbReference type="InterPro" id="IPR007060">
    <property type="entry name" value="FtsL/DivIC"/>
</dbReference>
<dbReference type="Proteomes" id="UP000798488">
    <property type="component" value="Unassembled WGS sequence"/>
</dbReference>
<dbReference type="AlphaFoldDB" id="A0A9D2WR33"/>
<protein>
    <submittedName>
        <fullName evidence="3">Cell division protein FtsB</fullName>
    </submittedName>
</protein>
<keyword evidence="4" id="KW-1185">Reference proteome</keyword>
<keyword evidence="3" id="KW-0132">Cell division</keyword>
<comment type="caution">
    <text evidence="3">The sequence shown here is derived from an EMBL/GenBank/DDBJ whole genome shotgun (WGS) entry which is preliminary data.</text>
</comment>
<dbReference type="GO" id="GO:0051301">
    <property type="term" value="P:cell division"/>
    <property type="evidence" value="ECO:0007669"/>
    <property type="project" value="UniProtKB-KW"/>
</dbReference>
<evidence type="ECO:0000256" key="1">
    <source>
        <dbReference type="SAM" id="Coils"/>
    </source>
</evidence>
<sequence length="114" mass="13205">MANSNSFENEYSQEVKRRRSFNLSRSRIPVIIIVLLMLYISFSLGSRFDQLNAMQQNLDAMQAEIKDIHNKNAGLYEQLERLQSNDYIEQEAREKLGLVKPGEARIVTIPTNDE</sequence>
<dbReference type="EMBL" id="LSRS01000002">
    <property type="protein sequence ID" value="KAF1085819.1"/>
    <property type="molecule type" value="Genomic_DNA"/>
</dbReference>
<evidence type="ECO:0000256" key="2">
    <source>
        <dbReference type="SAM" id="Phobius"/>
    </source>
</evidence>
<proteinExistence type="predicted"/>